<keyword evidence="2" id="KW-0472">Membrane</keyword>
<feature type="compositionally biased region" description="Low complexity" evidence="1">
    <location>
        <begin position="180"/>
        <end position="190"/>
    </location>
</feature>
<feature type="compositionally biased region" description="Low complexity" evidence="1">
    <location>
        <begin position="199"/>
        <end position="228"/>
    </location>
</feature>
<keyword evidence="4" id="KW-1185">Reference proteome</keyword>
<evidence type="ECO:0000313" key="3">
    <source>
        <dbReference type="EMBL" id="RKP08897.1"/>
    </source>
</evidence>
<protein>
    <submittedName>
        <fullName evidence="3">Uncharacterized protein</fullName>
    </submittedName>
</protein>
<dbReference type="EMBL" id="KZ992560">
    <property type="protein sequence ID" value="RKP08897.1"/>
    <property type="molecule type" value="Genomic_DNA"/>
</dbReference>
<dbReference type="Proteomes" id="UP000271241">
    <property type="component" value="Unassembled WGS sequence"/>
</dbReference>
<accession>A0A4P9XS12</accession>
<feature type="region of interest" description="Disordered" evidence="1">
    <location>
        <begin position="1"/>
        <end position="32"/>
    </location>
</feature>
<feature type="region of interest" description="Disordered" evidence="1">
    <location>
        <begin position="144"/>
        <end position="236"/>
    </location>
</feature>
<name>A0A4P9XS12_9FUNG</name>
<feature type="compositionally biased region" description="Low complexity" evidence="1">
    <location>
        <begin position="7"/>
        <end position="16"/>
    </location>
</feature>
<feature type="transmembrane region" description="Helical" evidence="2">
    <location>
        <begin position="62"/>
        <end position="91"/>
    </location>
</feature>
<keyword evidence="2" id="KW-0812">Transmembrane</keyword>
<evidence type="ECO:0000256" key="1">
    <source>
        <dbReference type="SAM" id="MobiDB-lite"/>
    </source>
</evidence>
<evidence type="ECO:0000256" key="2">
    <source>
        <dbReference type="SAM" id="Phobius"/>
    </source>
</evidence>
<dbReference type="AlphaFoldDB" id="A0A4P9XS12"/>
<reference evidence="4" key="1">
    <citation type="journal article" date="2018" name="Nat. Microbiol.">
        <title>Leveraging single-cell genomics to expand the fungal tree of life.</title>
        <authorList>
            <person name="Ahrendt S.R."/>
            <person name="Quandt C.A."/>
            <person name="Ciobanu D."/>
            <person name="Clum A."/>
            <person name="Salamov A."/>
            <person name="Andreopoulos B."/>
            <person name="Cheng J.F."/>
            <person name="Woyke T."/>
            <person name="Pelin A."/>
            <person name="Henrissat B."/>
            <person name="Reynolds N.K."/>
            <person name="Benny G.L."/>
            <person name="Smith M.E."/>
            <person name="James T.Y."/>
            <person name="Grigoriev I.V."/>
        </authorList>
    </citation>
    <scope>NUCLEOTIDE SEQUENCE [LARGE SCALE GENOMIC DNA]</scope>
    <source>
        <strain evidence="4">RSA 1356</strain>
    </source>
</reference>
<gene>
    <name evidence="3" type="ORF">THASP1DRAFT_29307</name>
</gene>
<organism evidence="3 4">
    <name type="scientific">Thamnocephalis sphaerospora</name>
    <dbReference type="NCBI Taxonomy" id="78915"/>
    <lineage>
        <taxon>Eukaryota</taxon>
        <taxon>Fungi</taxon>
        <taxon>Fungi incertae sedis</taxon>
        <taxon>Zoopagomycota</taxon>
        <taxon>Zoopagomycotina</taxon>
        <taxon>Zoopagomycetes</taxon>
        <taxon>Zoopagales</taxon>
        <taxon>Sigmoideomycetaceae</taxon>
        <taxon>Thamnocephalis</taxon>
    </lineage>
</organism>
<sequence>MSRRAESSSSPEGAHSSARRTTSANAEPKPATAHPDIITDFLARKQAVLQTLLARFPVLPRLIAVCAAYCAVACLCIVSLIVLFVGSFVLTGHDRVVARLRWLFELVRTGRGQGLAGRGLAAVWWLWRLAGGLVAAAATAATGAAAPNGTHPSQGAGARPNAGRDGQRRASSPPPHYHQRQQQQQQQQQQHARRERSRTYASGSSSGAGYSYARTRPSSSGSSYAYSSREYRSSTL</sequence>
<proteinExistence type="predicted"/>
<keyword evidence="2" id="KW-1133">Transmembrane helix</keyword>
<dbReference type="OrthoDB" id="10577501at2759"/>
<evidence type="ECO:0000313" key="4">
    <source>
        <dbReference type="Proteomes" id="UP000271241"/>
    </source>
</evidence>